<evidence type="ECO:0000256" key="3">
    <source>
        <dbReference type="ARBA" id="ARBA00022450"/>
    </source>
</evidence>
<keyword evidence="10" id="KW-1185">Reference proteome</keyword>
<accession>A0AAW9RAW2</accession>
<feature type="region of interest" description="Disordered" evidence="6">
    <location>
        <begin position="1757"/>
        <end position="1792"/>
    </location>
</feature>
<dbReference type="SUPFAM" id="SSF51412">
    <property type="entry name" value="Inosine monophosphate dehydrogenase (IMPDH)"/>
    <property type="match status" value="2"/>
</dbReference>
<dbReference type="InterPro" id="IPR052568">
    <property type="entry name" value="PKS-FAS_Synthase"/>
</dbReference>
<dbReference type="InterPro" id="IPR013785">
    <property type="entry name" value="Aldolase_TIM"/>
</dbReference>
<dbReference type="Gene3D" id="3.40.366.10">
    <property type="entry name" value="Malonyl-Coenzyme A Acyl Carrier Protein, domain 2"/>
    <property type="match status" value="1"/>
</dbReference>
<evidence type="ECO:0000259" key="8">
    <source>
        <dbReference type="PROSITE" id="PS52004"/>
    </source>
</evidence>
<comment type="caution">
    <text evidence="9">The sequence shown here is derived from an EMBL/GenBank/DDBJ whole genome shotgun (WGS) entry which is preliminary data.</text>
</comment>
<dbReference type="SMART" id="SM00825">
    <property type="entry name" value="PKS_KS"/>
    <property type="match status" value="1"/>
</dbReference>
<dbReference type="InterPro" id="IPR036291">
    <property type="entry name" value="NAD(P)-bd_dom_sf"/>
</dbReference>
<sequence>MPKIIACTPFDKPDPALVAALAATPAMPVLDLGRDREKALAVLARARSLVPGAFAVRVTDDAIVRPGELPAIVDTVVLEAGCTVSRWRPRQVLVQVTSMEEAAEAIAAGANGLIARGNEAGGRVGDETAFLLTQRLAAASLDVPFWVQGGIGRHTAAACVAGGAAGVYLDEQLALVQESQLESSIARAVAGMDGSETVVIHGHRVFSRPDLPVARHLADYSPDEVAGLLGASSLQDSLIPMGQAAAFAGPLARHYRTAAGLVRGFESAMRALPAAAAAAPALVRNGDLAREFATEFPVAQGPMTRVSDQAGFAAAVAEGGGLPFLALSLMRGPQVEELLSETSQRLGSNSWGVGVLGFVPPELREEQLDVIRRFKPPFALIAGGRPSQSRVLEDEGIRTFLHVPSPRLLEMFLKEGARRFVFEGRECGGHVGPRSSFALWEAQIQQLLACDAVAEVQALFAGGIHDARSAAMVSAMAAPLADRGAAVGVLMGTAYLLTREATETGAIQPGFQQAARDCTRTVLLETSPGHATRCVDSEYVRTFERRRDELVADGVPQDQAWMELESLNLGRLRIASKGLQREGDELVSVDAQTQVREGMYMIGQAAVLHDEVCTIAQLHDDVVNGSEALLRAGTDTRIAGGPRIEAGRPRPAPADVAIVGLAGIFPGARDLAEYWSNIIDGRNLITEVPAERWNTDLYYDPEAVGESAGAKTPSKWGGFLPTVAFDPLKWGIPPNSLAAIEPVQLLSLEVAARALADARVDELNFDRERASVIFGAEAGADMSGAYGFRALFQQYVGEIPPELDAVLPSLTEDSFPGVLANVIAGRIANRLDLGGVNYTVDAACASSLAAVDAAVKELNRGGSDLVLCGGADLHNTIYDYLLFSSVHALSPTGQCRTFDATADGIVLGEGIACMALKRLADAERDGDRVYAVIKAVSGSSDGRSLGLTAPRKEGQKRALERAYGQCGVSPAEVGLIEAHGTGTVVGDRTELATLTEVFREAGAEPGRCSLGSVKSQIGHTKCTAGVAGLIKAALSIHHGVRPPTLHVDQPNSAWDPAQNPFEFRREARPWLESRRMAGVSALGFGGTNFHVVLAGQESAALPLRAADEWPAELLLFRGDADEARSRVAQARTWLNGNGRIRLRDLARTLAASGDGPVHVAIVAHGAEDAKARLDDLLDGREHARVFITDREVTGGKLAFVFPGQGSQRVGMLSDLFVRMPPLRRVLGLGEAYLDRIYPPQVHTAEQRAAQKAALTDTRCAQPALGMMCLAVAEFLEQLGIRPDYLAGHSYGELVALCRAGAFDEETLIALSEARASYILEAAGSEPGVMAAVNAAASDVAPVIEREDGVIIANYNAPSQVVISGPEDAVDRAVERLGDAGMSARRIPVACAFHSPLVAGAQDMLAERLAQCDVHELSIPVFSNAAAAPYLHSADGVRSQLAAQVARPVRFADQIEAMYQAGVRIFVEAGPGQVLSGLIAATLRDRPHRVIRCDDPAGQSLPALLGAVGQLAVLGVEVHPEALFLGRDADVVDLGQPPALAPSAWLVNGQMARPASGEAPPHAYVAVSEPVIRPGQLRPAADVAAGTAPDAREQAMIEYLHGMREMIAAQRDVMMQFLGADAAASPGVSRPAIEVTPRSAVSGPAESAEPAAIPAAQAASGAPPGSHETGNAATGVDITGLLLSIVSERTGYPQDMLDLDLDLEAELSIDSIKRIEILGQLREQVALGEAPGQSEDEVIEELAGLKTLRALVDWLESHRPGEDPAPRDSAAESTAESVPASKPEYGAQPETASADTEARVRCYGFRVVDAPLGDAPALNADSDAESATCRLAIVDDGRGIARLLADRVKAAGGEAEVIGRLDAVDDVADLIDLSCLAEAADHEVVPALFSRLKRAVASGIGTLIVASPAGGRFGLGSGADTAGAGPGGAAGLVKSLAHEFPSLRTRVVDLDPEEAPEQLAQALAAEWLASGDDRIEVGYHDGRRVAWSLEALDASTDEEESGEPALDTDSVVVVLGGGRGICARLAAALADRYGCRLELVGRTAEPRPESDETAAARTLAELRQVLVAQGMSRPAEIEAECSRLMAARAVSETLDNIRAAGGQVRYHACDATDAGALESLITRLRDEYGRIDGVIHGAGILEDKLICDKTEASFRRVFDTKVVPARILAGMLGPDTRFVLFFSSVAAVFGNRGQADYAAANDALDKLAGQLAGRGPARVLSVNWGPWSGAGMIGPELAREYARRGIPLIEPEQGVAAAMDILQGGFPDAVQVLVMAGDAAGYLKAVSGQNPREAAGTRSTESHSVHE</sequence>
<evidence type="ECO:0000256" key="6">
    <source>
        <dbReference type="SAM" id="MobiDB-lite"/>
    </source>
</evidence>
<dbReference type="InterPro" id="IPR057326">
    <property type="entry name" value="KR_dom"/>
</dbReference>
<dbReference type="InterPro" id="IPR020841">
    <property type="entry name" value="PKS_Beta-ketoAc_synthase_dom"/>
</dbReference>
<dbReference type="SUPFAM" id="SSF53901">
    <property type="entry name" value="Thiolase-like"/>
    <property type="match status" value="1"/>
</dbReference>
<dbReference type="Pfam" id="PF00109">
    <property type="entry name" value="ketoacyl-synt"/>
    <property type="match status" value="1"/>
</dbReference>
<dbReference type="SMART" id="SM00822">
    <property type="entry name" value="PKS_KR"/>
    <property type="match status" value="1"/>
</dbReference>
<dbReference type="PROSITE" id="PS50075">
    <property type="entry name" value="CARRIER"/>
    <property type="match status" value="1"/>
</dbReference>
<dbReference type="Pfam" id="PF00698">
    <property type="entry name" value="Acyl_transf_1"/>
    <property type="match status" value="1"/>
</dbReference>
<keyword evidence="4" id="KW-0597">Phosphoprotein</keyword>
<comment type="similarity">
    <text evidence="2">Belongs to the short-chain dehydrogenases/reductases (SDR) family.</text>
</comment>
<proteinExistence type="inferred from homology"/>
<comment type="pathway">
    <text evidence="1">Lipid metabolism; fatty acid biosynthesis.</text>
</comment>
<dbReference type="EMBL" id="JAZHOG010000001">
    <property type="protein sequence ID" value="MEJ8566334.1"/>
    <property type="molecule type" value="Genomic_DNA"/>
</dbReference>
<dbReference type="CDD" id="cd08953">
    <property type="entry name" value="KR_2_SDR_x"/>
    <property type="match status" value="1"/>
</dbReference>
<feature type="region of interest" description="Disordered" evidence="6">
    <location>
        <begin position="1636"/>
        <end position="1672"/>
    </location>
</feature>
<protein>
    <submittedName>
        <fullName evidence="9">SDR family NAD(P)-dependent oxidoreductase</fullName>
    </submittedName>
</protein>
<dbReference type="InterPro" id="IPR014030">
    <property type="entry name" value="Ketoacyl_synth_N"/>
</dbReference>
<evidence type="ECO:0000256" key="5">
    <source>
        <dbReference type="ARBA" id="ARBA00022679"/>
    </source>
</evidence>
<name>A0AAW9RAW2_9GAMM</name>
<evidence type="ECO:0000313" key="9">
    <source>
        <dbReference type="EMBL" id="MEJ8566334.1"/>
    </source>
</evidence>
<dbReference type="Pfam" id="PF03060">
    <property type="entry name" value="NMO"/>
    <property type="match status" value="2"/>
</dbReference>
<dbReference type="Gene3D" id="3.30.70.250">
    <property type="entry name" value="Malonyl-CoA ACP transacylase, ACP-binding"/>
    <property type="match status" value="1"/>
</dbReference>
<evidence type="ECO:0000313" key="10">
    <source>
        <dbReference type="Proteomes" id="UP001359886"/>
    </source>
</evidence>
<evidence type="ECO:0000259" key="7">
    <source>
        <dbReference type="PROSITE" id="PS50075"/>
    </source>
</evidence>
<dbReference type="PANTHER" id="PTHR43074">
    <property type="entry name" value="OMEGA-3 POLYUNSATURATED FATTY ACID SYNTHASE PFAB-RELATED"/>
    <property type="match status" value="1"/>
</dbReference>
<feature type="compositionally biased region" description="Basic and acidic residues" evidence="6">
    <location>
        <begin position="1757"/>
        <end position="1769"/>
    </location>
</feature>
<keyword evidence="3" id="KW-0596">Phosphopantetheine</keyword>
<evidence type="ECO:0000256" key="2">
    <source>
        <dbReference type="ARBA" id="ARBA00006484"/>
    </source>
</evidence>
<organism evidence="9 10">
    <name type="scientific">Elongatibacter sediminis</name>
    <dbReference type="NCBI Taxonomy" id="3119006"/>
    <lineage>
        <taxon>Bacteria</taxon>
        <taxon>Pseudomonadati</taxon>
        <taxon>Pseudomonadota</taxon>
        <taxon>Gammaproteobacteria</taxon>
        <taxon>Chromatiales</taxon>
        <taxon>Wenzhouxiangellaceae</taxon>
        <taxon>Elongatibacter</taxon>
    </lineage>
</organism>
<dbReference type="RefSeq" id="WP_354693654.1">
    <property type="nucleotide sequence ID" value="NZ_JAZHOG010000001.1"/>
</dbReference>
<keyword evidence="5" id="KW-0808">Transferase</keyword>
<dbReference type="Pfam" id="PF08659">
    <property type="entry name" value="KR"/>
    <property type="match status" value="1"/>
</dbReference>
<dbReference type="InterPro" id="IPR016036">
    <property type="entry name" value="Malonyl_transacylase_ACP-bd"/>
</dbReference>
<dbReference type="Proteomes" id="UP001359886">
    <property type="component" value="Unassembled WGS sequence"/>
</dbReference>
<gene>
    <name evidence="9" type="ORF">V3330_01745</name>
</gene>
<reference evidence="9 10" key="1">
    <citation type="submission" date="2024-02" db="EMBL/GenBank/DDBJ databases">
        <title>A novel Wenzhouxiangellaceae bacterium, isolated from coastal sediments.</title>
        <authorList>
            <person name="Du Z.-J."/>
            <person name="Ye Y.-Q."/>
            <person name="Zhang X.-Y."/>
        </authorList>
    </citation>
    <scope>NUCLEOTIDE SEQUENCE [LARGE SCALE GENOMIC DNA]</scope>
    <source>
        <strain evidence="9 10">CH-27</strain>
    </source>
</reference>
<feature type="compositionally biased region" description="Low complexity" evidence="6">
    <location>
        <begin position="1638"/>
        <end position="1665"/>
    </location>
</feature>
<dbReference type="Gene3D" id="1.10.1200.10">
    <property type="entry name" value="ACP-like"/>
    <property type="match status" value="1"/>
</dbReference>
<dbReference type="PROSITE" id="PS52004">
    <property type="entry name" value="KS3_2"/>
    <property type="match status" value="1"/>
</dbReference>
<dbReference type="SUPFAM" id="SSF47336">
    <property type="entry name" value="ACP-like"/>
    <property type="match status" value="1"/>
</dbReference>
<feature type="domain" description="Carrier" evidence="7">
    <location>
        <begin position="1675"/>
        <end position="1758"/>
    </location>
</feature>
<dbReference type="PANTHER" id="PTHR43074:SF1">
    <property type="entry name" value="BETA-KETOACYL SYNTHASE FAMILY PROTEIN-RELATED"/>
    <property type="match status" value="1"/>
</dbReference>
<dbReference type="GO" id="GO:0006633">
    <property type="term" value="P:fatty acid biosynthetic process"/>
    <property type="evidence" value="ECO:0007669"/>
    <property type="project" value="InterPro"/>
</dbReference>
<dbReference type="CDD" id="cd00833">
    <property type="entry name" value="PKS"/>
    <property type="match status" value="1"/>
</dbReference>
<dbReference type="InterPro" id="IPR014043">
    <property type="entry name" value="Acyl_transferase_dom"/>
</dbReference>
<evidence type="ECO:0000256" key="1">
    <source>
        <dbReference type="ARBA" id="ARBA00005194"/>
    </source>
</evidence>
<feature type="domain" description="Ketosynthase family 3 (KS3)" evidence="8">
    <location>
        <begin position="653"/>
        <end position="1095"/>
    </location>
</feature>
<dbReference type="Pfam" id="PF00550">
    <property type="entry name" value="PP-binding"/>
    <property type="match status" value="1"/>
</dbReference>
<dbReference type="InterPro" id="IPR001227">
    <property type="entry name" value="Ac_transferase_dom_sf"/>
</dbReference>
<dbReference type="Gene3D" id="3.20.20.70">
    <property type="entry name" value="Aldolase class I"/>
    <property type="match status" value="2"/>
</dbReference>
<dbReference type="Gene3D" id="3.40.47.10">
    <property type="match status" value="1"/>
</dbReference>
<dbReference type="SMART" id="SM00827">
    <property type="entry name" value="PKS_AT"/>
    <property type="match status" value="1"/>
</dbReference>
<dbReference type="Gene3D" id="3.40.50.720">
    <property type="entry name" value="NAD(P)-binding Rossmann-like Domain"/>
    <property type="match status" value="1"/>
</dbReference>
<dbReference type="InterPro" id="IPR016035">
    <property type="entry name" value="Acyl_Trfase/lysoPLipase"/>
</dbReference>
<dbReference type="SUPFAM" id="SSF52151">
    <property type="entry name" value="FabD/lysophospholipase-like"/>
    <property type="match status" value="1"/>
</dbReference>
<dbReference type="InterPro" id="IPR009081">
    <property type="entry name" value="PP-bd_ACP"/>
</dbReference>
<dbReference type="InterPro" id="IPR036736">
    <property type="entry name" value="ACP-like_sf"/>
</dbReference>
<dbReference type="InterPro" id="IPR014031">
    <property type="entry name" value="Ketoacyl_synth_C"/>
</dbReference>
<evidence type="ECO:0000256" key="4">
    <source>
        <dbReference type="ARBA" id="ARBA00022553"/>
    </source>
</evidence>
<dbReference type="InterPro" id="IPR016039">
    <property type="entry name" value="Thiolase-like"/>
</dbReference>
<dbReference type="SUPFAM" id="SSF51735">
    <property type="entry name" value="NAD(P)-binding Rossmann-fold domains"/>
    <property type="match status" value="2"/>
</dbReference>
<dbReference type="InterPro" id="IPR013968">
    <property type="entry name" value="PKS_KR"/>
</dbReference>
<dbReference type="PROSITE" id="PS00606">
    <property type="entry name" value="KS3_1"/>
    <property type="match status" value="1"/>
</dbReference>
<dbReference type="InterPro" id="IPR018201">
    <property type="entry name" value="Ketoacyl_synth_AS"/>
</dbReference>
<dbReference type="SUPFAM" id="SSF55048">
    <property type="entry name" value="Probable ACP-binding domain of malonyl-CoA ACP transacylase"/>
    <property type="match status" value="1"/>
</dbReference>
<dbReference type="Pfam" id="PF02801">
    <property type="entry name" value="Ketoacyl-synt_C"/>
    <property type="match status" value="1"/>
</dbReference>
<dbReference type="GO" id="GO:0004315">
    <property type="term" value="F:3-oxoacyl-[acyl-carrier-protein] synthase activity"/>
    <property type="evidence" value="ECO:0007669"/>
    <property type="project" value="InterPro"/>
</dbReference>